<proteinExistence type="predicted"/>
<dbReference type="Proteomes" id="UP000054563">
    <property type="component" value="Unassembled WGS sequence"/>
</dbReference>
<sequence length="127" mass="14196">MADNDTGTGLMFVHRRGSIIKEGTSCGGKPFRECSPSPSPRHGIGPIGQLALPRSNHIVSQHSTSGANKVLANQQLWSFFIEGVKEIRVYVKKFQDIPNLCWALRELRWPGLFRERMQGALKNQTAH</sequence>
<evidence type="ECO:0000313" key="3">
    <source>
        <dbReference type="Proteomes" id="UP000054563"/>
    </source>
</evidence>
<dbReference type="EMBL" id="DS017083">
    <property type="protein sequence ID" value="KMU92496.1"/>
    <property type="molecule type" value="Genomic_DNA"/>
</dbReference>
<feature type="region of interest" description="Disordered" evidence="1">
    <location>
        <begin position="27"/>
        <end position="47"/>
    </location>
</feature>
<evidence type="ECO:0000256" key="1">
    <source>
        <dbReference type="SAM" id="MobiDB-lite"/>
    </source>
</evidence>
<evidence type="ECO:0000313" key="2">
    <source>
        <dbReference type="EMBL" id="KMU92496.1"/>
    </source>
</evidence>
<accession>A0A0J8S6J1</accession>
<protein>
    <submittedName>
        <fullName evidence="2">Uncharacterized protein</fullName>
    </submittedName>
</protein>
<organism evidence="2 3">
    <name type="scientific">Coccidioides immitis H538.4</name>
    <dbReference type="NCBI Taxonomy" id="396776"/>
    <lineage>
        <taxon>Eukaryota</taxon>
        <taxon>Fungi</taxon>
        <taxon>Dikarya</taxon>
        <taxon>Ascomycota</taxon>
        <taxon>Pezizomycotina</taxon>
        <taxon>Eurotiomycetes</taxon>
        <taxon>Eurotiomycetidae</taxon>
        <taxon>Onygenales</taxon>
        <taxon>Onygenaceae</taxon>
        <taxon>Coccidioides</taxon>
    </lineage>
</organism>
<reference evidence="3" key="1">
    <citation type="journal article" date="2010" name="Genome Res.">
        <title>Population genomic sequencing of Coccidioides fungi reveals recent hybridization and transposon control.</title>
        <authorList>
            <person name="Neafsey D.E."/>
            <person name="Barker B.M."/>
            <person name="Sharpton T.J."/>
            <person name="Stajich J.E."/>
            <person name="Park D.J."/>
            <person name="Whiston E."/>
            <person name="Hung C.-Y."/>
            <person name="McMahan C."/>
            <person name="White J."/>
            <person name="Sykes S."/>
            <person name="Heiman D."/>
            <person name="Young S."/>
            <person name="Zeng Q."/>
            <person name="Abouelleil A."/>
            <person name="Aftuck L."/>
            <person name="Bessette D."/>
            <person name="Brown A."/>
            <person name="FitzGerald M."/>
            <person name="Lui A."/>
            <person name="Macdonald J.P."/>
            <person name="Priest M."/>
            <person name="Orbach M.J."/>
            <person name="Galgiani J.N."/>
            <person name="Kirkland T.N."/>
            <person name="Cole G.T."/>
            <person name="Birren B.W."/>
            <person name="Henn M.R."/>
            <person name="Taylor J.W."/>
            <person name="Rounsley S.D."/>
        </authorList>
    </citation>
    <scope>NUCLEOTIDE SEQUENCE [LARGE SCALE GENOMIC DNA]</scope>
    <source>
        <strain evidence="3">H538.4</strain>
    </source>
</reference>
<dbReference type="VEuPathDB" id="FungiDB:CIHG_10331"/>
<dbReference type="AlphaFoldDB" id="A0A0J8S6J1"/>
<gene>
    <name evidence="2" type="ORF">CIHG_10331</name>
</gene>
<name>A0A0J8S6J1_COCIT</name>